<name>A0A1H7NLT2_9PROT</name>
<dbReference type="EMBL" id="FOBH01000007">
    <property type="protein sequence ID" value="SEL23938.1"/>
    <property type="molecule type" value="Genomic_DNA"/>
</dbReference>
<gene>
    <name evidence="1" type="ORF">SAMN05216387_10751</name>
</gene>
<protein>
    <submittedName>
        <fullName evidence="1">Uncharacterized protein</fullName>
    </submittedName>
</protein>
<evidence type="ECO:0000313" key="2">
    <source>
        <dbReference type="Proteomes" id="UP000198620"/>
    </source>
</evidence>
<keyword evidence="2" id="KW-1185">Reference proteome</keyword>
<accession>A0A1H7NLT2</accession>
<sequence>MNPCVHSEFDRGEESLQFVPVYFFYSRRTLFKRRMRSRNALRGFAPQGGLTFLLALLLRPVTGFTQQSKEYNCTPFVKYECSTGQCERATSDFQHAGSFSYNPGSRTISACLGTNCYTGTATVFKDTSSRTLTAIGKLMPTAHPGNKPIIVSLTIDTSGKNIKSGAGFTAIWGYGNDWLTFDMGKCIRRKSR</sequence>
<evidence type="ECO:0000313" key="1">
    <source>
        <dbReference type="EMBL" id="SEL23938.1"/>
    </source>
</evidence>
<proteinExistence type="predicted"/>
<organism evidence="1 2">
    <name type="scientific">Nitrosovibrio tenuis</name>
    <dbReference type="NCBI Taxonomy" id="1233"/>
    <lineage>
        <taxon>Bacteria</taxon>
        <taxon>Pseudomonadati</taxon>
        <taxon>Pseudomonadota</taxon>
        <taxon>Betaproteobacteria</taxon>
        <taxon>Nitrosomonadales</taxon>
        <taxon>Nitrosomonadaceae</taxon>
        <taxon>Nitrosovibrio</taxon>
    </lineage>
</organism>
<reference evidence="1 2" key="1">
    <citation type="submission" date="2016-10" db="EMBL/GenBank/DDBJ databases">
        <authorList>
            <person name="de Groot N.N."/>
        </authorList>
    </citation>
    <scope>NUCLEOTIDE SEQUENCE [LARGE SCALE GENOMIC DNA]</scope>
    <source>
        <strain evidence="1 2">Nv1</strain>
    </source>
</reference>
<dbReference type="AlphaFoldDB" id="A0A1H7NLT2"/>
<dbReference type="Proteomes" id="UP000198620">
    <property type="component" value="Unassembled WGS sequence"/>
</dbReference>